<dbReference type="InterPro" id="IPR024607">
    <property type="entry name" value="Sulfatase_CS"/>
</dbReference>
<dbReference type="SUPFAM" id="SSF53649">
    <property type="entry name" value="Alkaline phosphatase-like"/>
    <property type="match status" value="1"/>
</dbReference>
<evidence type="ECO:0000256" key="6">
    <source>
        <dbReference type="SAM" id="SignalP"/>
    </source>
</evidence>
<dbReference type="GO" id="GO:0046872">
    <property type="term" value="F:metal ion binding"/>
    <property type="evidence" value="ECO:0007669"/>
    <property type="project" value="UniProtKB-KW"/>
</dbReference>
<keyword evidence="9" id="KW-1185">Reference proteome</keyword>
<evidence type="ECO:0000256" key="2">
    <source>
        <dbReference type="ARBA" id="ARBA00022723"/>
    </source>
</evidence>
<evidence type="ECO:0000256" key="1">
    <source>
        <dbReference type="ARBA" id="ARBA00008779"/>
    </source>
</evidence>
<comment type="caution">
    <text evidence="8">The sequence shown here is derived from an EMBL/GenBank/DDBJ whole genome shotgun (WGS) entry which is preliminary data.</text>
</comment>
<dbReference type="InterPro" id="IPR017850">
    <property type="entry name" value="Alkaline_phosphatase_core_sf"/>
</dbReference>
<keyword evidence="2" id="KW-0479">Metal-binding</keyword>
<dbReference type="InterPro" id="IPR000917">
    <property type="entry name" value="Sulfatase_N"/>
</dbReference>
<evidence type="ECO:0000256" key="4">
    <source>
        <dbReference type="ARBA" id="ARBA00022837"/>
    </source>
</evidence>
<keyword evidence="4" id="KW-0106">Calcium</keyword>
<dbReference type="AlphaFoldDB" id="A0A512MBZ4"/>
<dbReference type="InterPro" id="IPR050738">
    <property type="entry name" value="Sulfatase"/>
</dbReference>
<proteinExistence type="inferred from homology"/>
<evidence type="ECO:0000259" key="7">
    <source>
        <dbReference type="Pfam" id="PF00884"/>
    </source>
</evidence>
<dbReference type="Pfam" id="PF00884">
    <property type="entry name" value="Sulfatase"/>
    <property type="match status" value="1"/>
</dbReference>
<protein>
    <submittedName>
        <fullName evidence="8">N-acetylgalactosamine-6-sulfatase</fullName>
    </submittedName>
</protein>
<dbReference type="GO" id="GO:0004065">
    <property type="term" value="F:arylsulfatase activity"/>
    <property type="evidence" value="ECO:0007669"/>
    <property type="project" value="TreeGrafter"/>
</dbReference>
<keyword evidence="3" id="KW-0378">Hydrolase</keyword>
<keyword evidence="6" id="KW-0732">Signal</keyword>
<dbReference type="PROSITE" id="PS00523">
    <property type="entry name" value="SULFATASE_1"/>
    <property type="match status" value="1"/>
</dbReference>
<dbReference type="OrthoDB" id="9783154at2"/>
<feature type="signal peptide" evidence="6">
    <location>
        <begin position="1"/>
        <end position="21"/>
    </location>
</feature>
<reference evidence="8 9" key="1">
    <citation type="submission" date="2019-07" db="EMBL/GenBank/DDBJ databases">
        <title>Whole genome shotgun sequence of Brevifollis gellanilyticus NBRC 108608.</title>
        <authorList>
            <person name="Hosoyama A."/>
            <person name="Uohara A."/>
            <person name="Ohji S."/>
            <person name="Ichikawa N."/>
        </authorList>
    </citation>
    <scope>NUCLEOTIDE SEQUENCE [LARGE SCALE GENOMIC DNA]</scope>
    <source>
        <strain evidence="8 9">NBRC 108608</strain>
    </source>
</reference>
<accession>A0A512MBZ4</accession>
<comment type="similarity">
    <text evidence="1">Belongs to the sulfatase family.</text>
</comment>
<evidence type="ECO:0000313" key="8">
    <source>
        <dbReference type="EMBL" id="GEP44259.1"/>
    </source>
</evidence>
<dbReference type="Proteomes" id="UP000321577">
    <property type="component" value="Unassembled WGS sequence"/>
</dbReference>
<dbReference type="Gene3D" id="3.40.720.10">
    <property type="entry name" value="Alkaline Phosphatase, subunit A"/>
    <property type="match status" value="1"/>
</dbReference>
<feature type="region of interest" description="Disordered" evidence="5">
    <location>
        <begin position="444"/>
        <end position="472"/>
    </location>
</feature>
<dbReference type="PANTHER" id="PTHR42693">
    <property type="entry name" value="ARYLSULFATASE FAMILY MEMBER"/>
    <property type="match status" value="1"/>
</dbReference>
<feature type="chain" id="PRO_5021795510" evidence="6">
    <location>
        <begin position="22"/>
        <end position="472"/>
    </location>
</feature>
<evidence type="ECO:0000256" key="3">
    <source>
        <dbReference type="ARBA" id="ARBA00022801"/>
    </source>
</evidence>
<dbReference type="EMBL" id="BKAG01000027">
    <property type="protein sequence ID" value="GEP44259.1"/>
    <property type="molecule type" value="Genomic_DNA"/>
</dbReference>
<name>A0A512MBZ4_9BACT</name>
<dbReference type="RefSeq" id="WP_146852039.1">
    <property type="nucleotide sequence ID" value="NZ_BKAG01000027.1"/>
</dbReference>
<feature type="domain" description="Sulfatase N-terminal" evidence="7">
    <location>
        <begin position="24"/>
        <end position="341"/>
    </location>
</feature>
<gene>
    <name evidence="8" type="ORF">BGE01nite_35500</name>
</gene>
<evidence type="ECO:0000256" key="5">
    <source>
        <dbReference type="SAM" id="MobiDB-lite"/>
    </source>
</evidence>
<dbReference type="PROSITE" id="PS00149">
    <property type="entry name" value="SULFATASE_2"/>
    <property type="match status" value="1"/>
</dbReference>
<evidence type="ECO:0000313" key="9">
    <source>
        <dbReference type="Proteomes" id="UP000321577"/>
    </source>
</evidence>
<dbReference type="Gene3D" id="3.30.1120.10">
    <property type="match status" value="1"/>
</dbReference>
<organism evidence="8 9">
    <name type="scientific">Brevifollis gellanilyticus</name>
    <dbReference type="NCBI Taxonomy" id="748831"/>
    <lineage>
        <taxon>Bacteria</taxon>
        <taxon>Pseudomonadati</taxon>
        <taxon>Verrucomicrobiota</taxon>
        <taxon>Verrucomicrobiia</taxon>
        <taxon>Verrucomicrobiales</taxon>
        <taxon>Verrucomicrobiaceae</taxon>
    </lineage>
</organism>
<dbReference type="PANTHER" id="PTHR42693:SF33">
    <property type="entry name" value="ARYLSULFATASE"/>
    <property type="match status" value="1"/>
</dbReference>
<sequence>MTRALLILLTALLISQGAALSAPPNVIFILTDDLGWGDLGCYGHPITRTPNIDALAARGTLFTNFYVNASVCSPSRCAFFTGQYPSRHRIHGHYATPEMNKNRGMSNWLEPQVPNTARLLKSAGYATAHIGKWHLGSNSGGPEPDKYGFDYVGSGETDGPNGPAADPYYRANSTRLFVDEAIQFIEKHKDTPFYTQIWTLVPHATLNPTPEQMKEYPRLRAGGPTFPHASAAQIFSSSVTDLDTQLGRLFKKLDDLKLADKTLIIFSSDNGPEDIHIQNAGHSGIGSAGPFRGRKRSLYEGGIRVPGIICWPGHVPAGRIDKQSIVSGVDLLPSLCSLAGVKIPEDHPLDGEDMSDTWTGETRLRKRPLMWEWRFRIAGEPFHHSPELAIRDGKWKLLMNPDKSRVELYDLNQDLTQLNNVAEHHPDIVERLGNQVTEWAKTLPEGPRDRGAGKMNYPMPGQPKGATKKMAE</sequence>